<gene>
    <name evidence="9" type="primary">alaS</name>
    <name evidence="11" type="ORF">A2592_00710</name>
</gene>
<keyword evidence="9" id="KW-0862">Zinc</keyword>
<keyword evidence="9" id="KW-0963">Cytoplasm</keyword>
<feature type="binding site" evidence="9">
    <location>
        <position position="593"/>
    </location>
    <ligand>
        <name>Zn(2+)</name>
        <dbReference type="ChEBI" id="CHEBI:29105"/>
    </ligand>
</feature>
<keyword evidence="4 9" id="KW-0547">Nucleotide-binding</keyword>
<dbReference type="Gene3D" id="3.30.930.10">
    <property type="entry name" value="Bira Bifunctional Protein, Domain 2"/>
    <property type="match status" value="1"/>
</dbReference>
<proteinExistence type="inferred from homology"/>
<dbReference type="GO" id="GO:0008270">
    <property type="term" value="F:zinc ion binding"/>
    <property type="evidence" value="ECO:0007669"/>
    <property type="project" value="UniProtKB-UniRule"/>
</dbReference>
<dbReference type="InterPro" id="IPR012947">
    <property type="entry name" value="tRNA_SAD"/>
</dbReference>
<evidence type="ECO:0000256" key="3">
    <source>
        <dbReference type="ARBA" id="ARBA00022598"/>
    </source>
</evidence>
<keyword evidence="3 9" id="KW-0436">Ligase</keyword>
<keyword evidence="7 9" id="KW-0648">Protein biosynthesis</keyword>
<dbReference type="SMART" id="SM00863">
    <property type="entry name" value="tRNA_SAD"/>
    <property type="match status" value="1"/>
</dbReference>
<evidence type="ECO:0000256" key="8">
    <source>
        <dbReference type="ARBA" id="ARBA00023146"/>
    </source>
</evidence>
<sequence length="628" mass="69624">MSGNEIRAKFLAFMESRGHAIIPSASLVPQNDPSVLFNTAGMQPLVPYLMGQPHASGRKRIADSQKCVRTNDIDEVGDNTHLTFFEMLGNWSLGDYFKQEALTWSFELLTSKTEGFGLDPKRLYVTVFQGDENAPRDEEAYVIWKEIFEKAGLDPGKRIFFMDADSNWWSPGDNGPCGPDSEMFYDVSGTLTEGLTREEFIAADDRQDIVEIWNDVFMEYEKKDGKVVGKLAKQNVDTGSGLERVTAVVQGKSDVFATDLFVPILDKIAEHSSKADPRAARVIADHIRASTFLIADGVAPGNTDQGYILRRLMRRAIRYADTLGMPAGSLVTLVPVIVNLYGEAYPEVAVNEQNIARVISTEEEQFRKTLENGLKQFNKITLQIHMVSKIVDGKKVIDTSVAPTTKQAISGQNAFDLYTTYGFPIELTEEIAAEKGLVVERKGFDKLMIEHRDLSRAGAEQKFKGGLADHSDQVVQYHTTHHLLLRALQMVLGDQVKQRGSNITNERLRLDFSNDTKMTDEQKTEVEKIVNEKIAAGLPVILNTLPKEEAEQLGAEHEFGAKYPDTVTVYSIGPVGATVENPDFANAFSLEFCGGPHVTNTSDIKGIFKIQKEESSSAGIRRIKGVLG</sequence>
<dbReference type="Pfam" id="PF07973">
    <property type="entry name" value="tRNA_SAD"/>
    <property type="match status" value="1"/>
</dbReference>
<dbReference type="SUPFAM" id="SSF101353">
    <property type="entry name" value="Putative anticodon-binding domain of alanyl-tRNA synthetase (AlaRS)"/>
    <property type="match status" value="1"/>
</dbReference>
<dbReference type="Proteomes" id="UP000179230">
    <property type="component" value="Unassembled WGS sequence"/>
</dbReference>
<dbReference type="NCBIfam" id="NF002436">
    <property type="entry name" value="PRK01584.1"/>
    <property type="match status" value="1"/>
</dbReference>
<dbReference type="GO" id="GO:0006419">
    <property type="term" value="P:alanyl-tRNA aminoacylation"/>
    <property type="evidence" value="ECO:0007669"/>
    <property type="project" value="UniProtKB-UniRule"/>
</dbReference>
<feature type="binding site" evidence="9">
    <location>
        <position position="597"/>
    </location>
    <ligand>
        <name>Zn(2+)</name>
        <dbReference type="ChEBI" id="CHEBI:29105"/>
    </ligand>
</feature>
<dbReference type="AlphaFoldDB" id="A0A1F6FR35"/>
<evidence type="ECO:0000313" key="12">
    <source>
        <dbReference type="Proteomes" id="UP000179230"/>
    </source>
</evidence>
<dbReference type="InterPro" id="IPR002318">
    <property type="entry name" value="Ala-tRNA-lgiase_IIc"/>
</dbReference>
<evidence type="ECO:0000256" key="4">
    <source>
        <dbReference type="ARBA" id="ARBA00022741"/>
    </source>
</evidence>
<dbReference type="InterPro" id="IPR018163">
    <property type="entry name" value="Thr/Ala-tRNA-synth_IIc_edit"/>
</dbReference>
<dbReference type="EMBL" id="MFMT01000023">
    <property type="protein sequence ID" value="OGG88321.1"/>
    <property type="molecule type" value="Genomic_DNA"/>
</dbReference>
<dbReference type="FunFam" id="3.30.980.10:FF:000004">
    <property type="entry name" value="Alanine--tRNA ligase, cytoplasmic"/>
    <property type="match status" value="1"/>
</dbReference>
<comment type="catalytic activity">
    <reaction evidence="9">
        <text>tRNA(Ala) + L-alanine + ATP = L-alanyl-tRNA(Ala) + AMP + diphosphate</text>
        <dbReference type="Rhea" id="RHEA:12540"/>
        <dbReference type="Rhea" id="RHEA-COMP:9657"/>
        <dbReference type="Rhea" id="RHEA-COMP:9923"/>
        <dbReference type="ChEBI" id="CHEBI:30616"/>
        <dbReference type="ChEBI" id="CHEBI:33019"/>
        <dbReference type="ChEBI" id="CHEBI:57972"/>
        <dbReference type="ChEBI" id="CHEBI:78442"/>
        <dbReference type="ChEBI" id="CHEBI:78497"/>
        <dbReference type="ChEBI" id="CHEBI:456215"/>
        <dbReference type="EC" id="6.1.1.7"/>
    </reaction>
</comment>
<dbReference type="SUPFAM" id="SSF55186">
    <property type="entry name" value="ThrRS/AlaRS common domain"/>
    <property type="match status" value="1"/>
</dbReference>
<dbReference type="GO" id="GO:0005829">
    <property type="term" value="C:cytosol"/>
    <property type="evidence" value="ECO:0007669"/>
    <property type="project" value="TreeGrafter"/>
</dbReference>
<dbReference type="Gene3D" id="3.30.980.10">
    <property type="entry name" value="Threonyl-trna Synthetase, Chain A, domain 2"/>
    <property type="match status" value="1"/>
</dbReference>
<dbReference type="InterPro" id="IPR045864">
    <property type="entry name" value="aa-tRNA-synth_II/BPL/LPL"/>
</dbReference>
<evidence type="ECO:0000259" key="10">
    <source>
        <dbReference type="PROSITE" id="PS50860"/>
    </source>
</evidence>
<feature type="binding site" evidence="9">
    <location>
        <position position="482"/>
    </location>
    <ligand>
        <name>Zn(2+)</name>
        <dbReference type="ChEBI" id="CHEBI:29105"/>
    </ligand>
</feature>
<dbReference type="Gene3D" id="3.30.54.20">
    <property type="match status" value="1"/>
</dbReference>
<comment type="caution">
    <text evidence="11">The sequence shown here is derived from an EMBL/GenBank/DDBJ whole genome shotgun (WGS) entry which is preliminary data.</text>
</comment>
<protein>
    <recommendedName>
        <fullName evidence="9">Alanine--tRNA ligase</fullName>
        <ecNumber evidence="9">6.1.1.7</ecNumber>
    </recommendedName>
    <alternativeName>
        <fullName evidence="9">Alanyl-tRNA synthetase</fullName>
        <shortName evidence="9">AlaRS</shortName>
    </alternativeName>
</protein>
<keyword evidence="2 9" id="KW-0820">tRNA-binding</keyword>
<dbReference type="CDD" id="cd00673">
    <property type="entry name" value="AlaRS_core"/>
    <property type="match status" value="1"/>
</dbReference>
<dbReference type="SUPFAM" id="SSF55681">
    <property type="entry name" value="Class II aaRS and biotin synthetases"/>
    <property type="match status" value="1"/>
</dbReference>
<evidence type="ECO:0000256" key="7">
    <source>
        <dbReference type="ARBA" id="ARBA00022917"/>
    </source>
</evidence>
<comment type="cofactor">
    <cofactor evidence="9">
        <name>Zn(2+)</name>
        <dbReference type="ChEBI" id="CHEBI:29105"/>
    </cofactor>
    <text evidence="9">Binds 1 zinc ion per subunit.</text>
</comment>
<comment type="subcellular location">
    <subcellularLocation>
        <location evidence="9">Cytoplasm</location>
    </subcellularLocation>
</comment>
<dbReference type="PRINTS" id="PR00980">
    <property type="entry name" value="TRNASYNTHALA"/>
</dbReference>
<dbReference type="PROSITE" id="PS50860">
    <property type="entry name" value="AA_TRNA_LIGASE_II_ALA"/>
    <property type="match status" value="1"/>
</dbReference>
<dbReference type="GO" id="GO:0002161">
    <property type="term" value="F:aminoacyl-tRNA deacylase activity"/>
    <property type="evidence" value="ECO:0007669"/>
    <property type="project" value="TreeGrafter"/>
</dbReference>
<keyword evidence="5 9" id="KW-0067">ATP-binding</keyword>
<evidence type="ECO:0000313" key="11">
    <source>
        <dbReference type="EMBL" id="OGG88321.1"/>
    </source>
</evidence>
<comment type="similarity">
    <text evidence="1 9">Belongs to the class-II aminoacyl-tRNA synthetase family.</text>
</comment>
<organism evidence="11 12">
    <name type="scientific">Candidatus Kaiserbacteria bacterium RIFOXYD1_FULL_42_15</name>
    <dbReference type="NCBI Taxonomy" id="1798532"/>
    <lineage>
        <taxon>Bacteria</taxon>
        <taxon>Candidatus Kaiseribacteriota</taxon>
    </lineage>
</organism>
<keyword evidence="8 9" id="KW-0030">Aminoacyl-tRNA synthetase</keyword>
<dbReference type="EC" id="6.1.1.7" evidence="9"/>
<dbReference type="HAMAP" id="MF_00036_B">
    <property type="entry name" value="Ala_tRNA_synth_B"/>
    <property type="match status" value="1"/>
</dbReference>
<feature type="domain" description="Alanyl-transfer RNA synthetases family profile" evidence="10">
    <location>
        <begin position="1"/>
        <end position="628"/>
    </location>
</feature>
<dbReference type="Pfam" id="PF01411">
    <property type="entry name" value="tRNA-synt_2c"/>
    <property type="match status" value="1"/>
</dbReference>
<dbReference type="GO" id="GO:0000049">
    <property type="term" value="F:tRNA binding"/>
    <property type="evidence" value="ECO:0007669"/>
    <property type="project" value="UniProtKB-KW"/>
</dbReference>
<dbReference type="PANTHER" id="PTHR11777">
    <property type="entry name" value="ALANYL-TRNA SYNTHETASE"/>
    <property type="match status" value="1"/>
</dbReference>
<comment type="domain">
    <text evidence="9">Consists of three domains; the N-terminal catalytic domain, the editing domain and the C-terminal C-Ala domain. The editing domain removes incorrectly charged amino acids, while the C-Ala domain, along with tRNA(Ala), serves as a bridge to cooperatively bring together the editing and aminoacylation centers thus stimulating deacylation of misacylated tRNAs.</text>
</comment>
<keyword evidence="9" id="KW-0479">Metal-binding</keyword>
<comment type="function">
    <text evidence="9">Catalyzes the attachment of alanine to tRNA(Ala) in a two-step reaction: alanine is first activated by ATP to form Ala-AMP and then transferred to the acceptor end of tRNA(Ala). Also edits incorrectly charged Ser-tRNA(Ala) and Gly-tRNA(Ala) via its editing domain.</text>
</comment>
<dbReference type="InterPro" id="IPR018162">
    <property type="entry name" value="Ala-tRNA-ligase_IIc_anticod-bd"/>
</dbReference>
<keyword evidence="6 9" id="KW-0694">RNA-binding</keyword>
<dbReference type="PANTHER" id="PTHR11777:SF9">
    <property type="entry name" value="ALANINE--TRNA LIGASE, CYTOPLASMIC"/>
    <property type="match status" value="1"/>
</dbReference>
<evidence type="ECO:0000256" key="2">
    <source>
        <dbReference type="ARBA" id="ARBA00022555"/>
    </source>
</evidence>
<dbReference type="GO" id="GO:0005524">
    <property type="term" value="F:ATP binding"/>
    <property type="evidence" value="ECO:0007669"/>
    <property type="project" value="UniProtKB-UniRule"/>
</dbReference>
<dbReference type="InterPro" id="IPR023033">
    <property type="entry name" value="Ala_tRNA_ligase_euk/bac"/>
</dbReference>
<evidence type="ECO:0000256" key="9">
    <source>
        <dbReference type="HAMAP-Rule" id="MF_00036"/>
    </source>
</evidence>
<dbReference type="InterPro" id="IPR050058">
    <property type="entry name" value="Ala-tRNA_ligase"/>
</dbReference>
<feature type="binding site" evidence="9">
    <location>
        <position position="478"/>
    </location>
    <ligand>
        <name>Zn(2+)</name>
        <dbReference type="ChEBI" id="CHEBI:29105"/>
    </ligand>
</feature>
<dbReference type="InterPro" id="IPR018164">
    <property type="entry name" value="Ala-tRNA-synth_IIc_N"/>
</dbReference>
<evidence type="ECO:0000256" key="6">
    <source>
        <dbReference type="ARBA" id="ARBA00022884"/>
    </source>
</evidence>
<accession>A0A1F6FR35</accession>
<name>A0A1F6FR35_9BACT</name>
<evidence type="ECO:0000256" key="1">
    <source>
        <dbReference type="ARBA" id="ARBA00008226"/>
    </source>
</evidence>
<dbReference type="GO" id="GO:0004813">
    <property type="term" value="F:alanine-tRNA ligase activity"/>
    <property type="evidence" value="ECO:0007669"/>
    <property type="project" value="UniProtKB-UniRule"/>
</dbReference>
<dbReference type="InterPro" id="IPR018165">
    <property type="entry name" value="Ala-tRNA-synth_IIc_core"/>
</dbReference>
<evidence type="ECO:0000256" key="5">
    <source>
        <dbReference type="ARBA" id="ARBA00022840"/>
    </source>
</evidence>
<reference evidence="11 12" key="1">
    <citation type="journal article" date="2016" name="Nat. Commun.">
        <title>Thousands of microbial genomes shed light on interconnected biogeochemical processes in an aquifer system.</title>
        <authorList>
            <person name="Anantharaman K."/>
            <person name="Brown C.T."/>
            <person name="Hug L.A."/>
            <person name="Sharon I."/>
            <person name="Castelle C.J."/>
            <person name="Probst A.J."/>
            <person name="Thomas B.C."/>
            <person name="Singh A."/>
            <person name="Wilkins M.J."/>
            <person name="Karaoz U."/>
            <person name="Brodie E.L."/>
            <person name="Williams K.H."/>
            <person name="Hubbard S.S."/>
            <person name="Banfield J.F."/>
        </authorList>
    </citation>
    <scope>NUCLEOTIDE SEQUENCE [LARGE SCALE GENOMIC DNA]</scope>
</reference>